<accession>C8S0S6</accession>
<dbReference type="STRING" id="371731.Rsw2DRAFT_1654"/>
<keyword evidence="2" id="KW-1185">Reference proteome</keyword>
<dbReference type="RefSeq" id="WP_008029912.1">
    <property type="nucleotide sequence ID" value="NZ_ACYY01000009.1"/>
</dbReference>
<proteinExistence type="predicted"/>
<dbReference type="GO" id="GO:0009399">
    <property type="term" value="P:nitrogen fixation"/>
    <property type="evidence" value="ECO:0007669"/>
    <property type="project" value="InterPro"/>
</dbReference>
<evidence type="ECO:0000313" key="2">
    <source>
        <dbReference type="Proteomes" id="UP000010121"/>
    </source>
</evidence>
<dbReference type="OrthoDB" id="192277at2"/>
<sequence>MQPPKPDPAPLGDLRADLGAILLHALAERAQGRGRLTDLLGLEGKSLARLGERWFPGLALPDLDAPLAAVPEDQAAITLMIRWRGGANSEESFWLAHILARRSMEARHLWEDLGLPDRPALGRLIAREFPRLAAANSRNMRWKRFFYRQICSETGATMCLSPNCEDCPEKTVCFAPEA</sequence>
<dbReference type="eggNOG" id="ENOG50327FW">
    <property type="taxonomic scope" value="Bacteria"/>
</dbReference>
<dbReference type="Pfam" id="PF04891">
    <property type="entry name" value="NifQ"/>
    <property type="match status" value="1"/>
</dbReference>
<gene>
    <name evidence="1" type="ORF">Rsw2DRAFT_1654</name>
</gene>
<dbReference type="AlphaFoldDB" id="C8S0S6"/>
<organism evidence="1 2">
    <name type="scientific">Rhodobacter ferrooxidans</name>
    <dbReference type="NCBI Taxonomy" id="371731"/>
    <lineage>
        <taxon>Bacteria</taxon>
        <taxon>Pseudomonadati</taxon>
        <taxon>Pseudomonadota</taxon>
        <taxon>Alphaproteobacteria</taxon>
        <taxon>Rhodobacterales</taxon>
        <taxon>Rhodobacter group</taxon>
        <taxon>Rhodobacter</taxon>
    </lineage>
</organism>
<comment type="caution">
    <text evidence="1">The sequence shown here is derived from an EMBL/GenBank/DDBJ whole genome shotgun (WGS) entry which is preliminary data.</text>
</comment>
<dbReference type="Proteomes" id="UP000010121">
    <property type="component" value="Unassembled WGS sequence"/>
</dbReference>
<dbReference type="InterPro" id="IPR006975">
    <property type="entry name" value="NifQ"/>
</dbReference>
<protein>
    <submittedName>
        <fullName evidence="1">NifQ family protein</fullName>
    </submittedName>
</protein>
<reference evidence="1 2" key="1">
    <citation type="submission" date="2009-08" db="EMBL/GenBank/DDBJ databases">
        <title>The draft genome of Rhodobacter sp. SW2.</title>
        <authorList>
            <consortium name="US DOE Joint Genome Institute (JGI-PGF)"/>
            <person name="Lucas S."/>
            <person name="Copeland A."/>
            <person name="Lapidus A."/>
            <person name="Glavina del Rio T."/>
            <person name="Tice H."/>
            <person name="Bruce D."/>
            <person name="Goodwin L."/>
            <person name="Pitluck S."/>
            <person name="Larimer F."/>
            <person name="Land M.L."/>
            <person name="Hauser L."/>
            <person name="Emerson D."/>
        </authorList>
    </citation>
    <scope>NUCLEOTIDE SEQUENCE [LARGE SCALE GENOMIC DNA]</scope>
    <source>
        <strain evidence="1 2">SW2</strain>
    </source>
</reference>
<dbReference type="GO" id="GO:0030151">
    <property type="term" value="F:molybdenum ion binding"/>
    <property type="evidence" value="ECO:0007669"/>
    <property type="project" value="InterPro"/>
</dbReference>
<name>C8S0S6_9RHOB</name>
<dbReference type="EMBL" id="ACYY01000009">
    <property type="protein sequence ID" value="EEW25367.1"/>
    <property type="molecule type" value="Genomic_DNA"/>
</dbReference>
<evidence type="ECO:0000313" key="1">
    <source>
        <dbReference type="EMBL" id="EEW25367.1"/>
    </source>
</evidence>